<protein>
    <recommendedName>
        <fullName evidence="6">NADH:flavin oxidoreductase/NADH oxidase N-terminal domain-containing protein</fullName>
    </recommendedName>
</protein>
<dbReference type="PANTHER" id="PTHR43303">
    <property type="entry name" value="NADPH DEHYDROGENASE C23G7.10C-RELATED"/>
    <property type="match status" value="1"/>
</dbReference>
<gene>
    <name evidence="7" type="ORF">AMQ84_01390</name>
</gene>
<evidence type="ECO:0000313" key="8">
    <source>
        <dbReference type="Proteomes" id="UP000070475"/>
    </source>
</evidence>
<dbReference type="PATRIC" id="fig|483937.3.peg.6097"/>
<keyword evidence="5" id="KW-0560">Oxidoreductase</keyword>
<dbReference type="InterPro" id="IPR001155">
    <property type="entry name" value="OxRdtase_FMN_N"/>
</dbReference>
<accession>A0A132UC25</accession>
<dbReference type="Proteomes" id="UP000070475">
    <property type="component" value="Unassembled WGS sequence"/>
</dbReference>
<dbReference type="AlphaFoldDB" id="A0A132UC25"/>
<dbReference type="GO" id="GO:0003959">
    <property type="term" value="F:NADPH dehydrogenase activity"/>
    <property type="evidence" value="ECO:0007669"/>
    <property type="project" value="InterPro"/>
</dbReference>
<name>A0A132UC25_9BACL</name>
<evidence type="ECO:0000256" key="2">
    <source>
        <dbReference type="ARBA" id="ARBA00022630"/>
    </source>
</evidence>
<keyword evidence="8" id="KW-1185">Reference proteome</keyword>
<proteinExistence type="predicted"/>
<evidence type="ECO:0000256" key="5">
    <source>
        <dbReference type="ARBA" id="ARBA00023002"/>
    </source>
</evidence>
<dbReference type="PANTHER" id="PTHR43303:SF4">
    <property type="entry name" value="NADPH DEHYDROGENASE C23G7.10C-RELATED"/>
    <property type="match status" value="1"/>
</dbReference>
<comment type="cofactor">
    <cofactor evidence="1">
        <name>FMN</name>
        <dbReference type="ChEBI" id="CHEBI:58210"/>
    </cofactor>
</comment>
<feature type="domain" description="NADH:flavin oxidoreductase/NADH oxidase N-terminal" evidence="6">
    <location>
        <begin position="2"/>
        <end position="65"/>
    </location>
</feature>
<evidence type="ECO:0000256" key="1">
    <source>
        <dbReference type="ARBA" id="ARBA00001917"/>
    </source>
</evidence>
<dbReference type="Gene3D" id="3.20.20.70">
    <property type="entry name" value="Aldolase class I"/>
    <property type="match status" value="1"/>
</dbReference>
<dbReference type="InterPro" id="IPR013785">
    <property type="entry name" value="Aldolase_TIM"/>
</dbReference>
<evidence type="ECO:0000313" key="7">
    <source>
        <dbReference type="EMBL" id="KWX81011.1"/>
    </source>
</evidence>
<dbReference type="SUPFAM" id="SSF51395">
    <property type="entry name" value="FMN-linked oxidoreductases"/>
    <property type="match status" value="1"/>
</dbReference>
<evidence type="ECO:0000259" key="6">
    <source>
        <dbReference type="Pfam" id="PF00724"/>
    </source>
</evidence>
<keyword evidence="3" id="KW-0288">FMN</keyword>
<dbReference type="InterPro" id="IPR044152">
    <property type="entry name" value="YqjM-like"/>
</dbReference>
<reference evidence="7 8" key="1">
    <citation type="submission" date="2015-08" db="EMBL/GenBank/DDBJ databases">
        <title>Genomes of Paenibacillus riograndensis.</title>
        <authorList>
            <person name="Sant'Anna F.H."/>
            <person name="Souza R."/>
            <person name="Ambrosini A."/>
            <person name="Bach E."/>
            <person name="Fernandes G."/>
            <person name="Balsanelli E."/>
            <person name="Baura V.A."/>
            <person name="Pedrosa F.O."/>
            <person name="Souza E.M."/>
            <person name="Passaglia L."/>
        </authorList>
    </citation>
    <scope>NUCLEOTIDE SEQUENCE [LARGE SCALE GENOMIC DNA]</scope>
    <source>
        <strain evidence="7 8">CAS34</strain>
    </source>
</reference>
<keyword evidence="2" id="KW-0285">Flavoprotein</keyword>
<dbReference type="EMBL" id="LIRB01000082">
    <property type="protein sequence ID" value="KWX81011.1"/>
    <property type="molecule type" value="Genomic_DNA"/>
</dbReference>
<evidence type="ECO:0000256" key="4">
    <source>
        <dbReference type="ARBA" id="ARBA00022857"/>
    </source>
</evidence>
<dbReference type="GO" id="GO:0050661">
    <property type="term" value="F:NADP binding"/>
    <property type="evidence" value="ECO:0007669"/>
    <property type="project" value="InterPro"/>
</dbReference>
<dbReference type="Pfam" id="PF00724">
    <property type="entry name" value="Oxidored_FMN"/>
    <property type="match status" value="1"/>
</dbReference>
<evidence type="ECO:0000256" key="3">
    <source>
        <dbReference type="ARBA" id="ARBA00022643"/>
    </source>
</evidence>
<organism evidence="7 8">
    <name type="scientific">Paenibacillus riograndensis</name>
    <dbReference type="NCBI Taxonomy" id="483937"/>
    <lineage>
        <taxon>Bacteria</taxon>
        <taxon>Bacillati</taxon>
        <taxon>Bacillota</taxon>
        <taxon>Bacilli</taxon>
        <taxon>Bacillales</taxon>
        <taxon>Paenibacillaceae</taxon>
        <taxon>Paenibacillus</taxon>
        <taxon>Paenibacillus sonchi group</taxon>
    </lineage>
</organism>
<comment type="caution">
    <text evidence="7">The sequence shown here is derived from an EMBL/GenBank/DDBJ whole genome shotgun (WGS) entry which is preliminary data.</text>
</comment>
<dbReference type="GO" id="GO:0010181">
    <property type="term" value="F:FMN binding"/>
    <property type="evidence" value="ECO:0007669"/>
    <property type="project" value="InterPro"/>
</dbReference>
<keyword evidence="4" id="KW-0521">NADP</keyword>
<sequence length="66" mass="7585">MIELHGASGYLLNQFMSPYSQIRQDKYGGTLQNRARFAVDVIQNIKQKTGADFPVSYRITINEYVQ</sequence>